<keyword evidence="2" id="KW-0677">Repeat</keyword>
<dbReference type="Proteomes" id="UP000305948">
    <property type="component" value="Unassembled WGS sequence"/>
</dbReference>
<dbReference type="EMBL" id="ML213504">
    <property type="protein sequence ID" value="TFK56107.1"/>
    <property type="molecule type" value="Genomic_DNA"/>
</dbReference>
<reference evidence="5 6" key="1">
    <citation type="journal article" date="2019" name="Nat. Ecol. Evol.">
        <title>Megaphylogeny resolves global patterns of mushroom evolution.</title>
        <authorList>
            <person name="Varga T."/>
            <person name="Krizsan K."/>
            <person name="Foldi C."/>
            <person name="Dima B."/>
            <person name="Sanchez-Garcia M."/>
            <person name="Sanchez-Ramirez S."/>
            <person name="Szollosi G.J."/>
            <person name="Szarkandi J.G."/>
            <person name="Papp V."/>
            <person name="Albert L."/>
            <person name="Andreopoulos W."/>
            <person name="Angelini C."/>
            <person name="Antonin V."/>
            <person name="Barry K.W."/>
            <person name="Bougher N.L."/>
            <person name="Buchanan P."/>
            <person name="Buyck B."/>
            <person name="Bense V."/>
            <person name="Catcheside P."/>
            <person name="Chovatia M."/>
            <person name="Cooper J."/>
            <person name="Damon W."/>
            <person name="Desjardin D."/>
            <person name="Finy P."/>
            <person name="Geml J."/>
            <person name="Haridas S."/>
            <person name="Hughes K."/>
            <person name="Justo A."/>
            <person name="Karasinski D."/>
            <person name="Kautmanova I."/>
            <person name="Kiss B."/>
            <person name="Kocsube S."/>
            <person name="Kotiranta H."/>
            <person name="LaButti K.M."/>
            <person name="Lechner B.E."/>
            <person name="Liimatainen K."/>
            <person name="Lipzen A."/>
            <person name="Lukacs Z."/>
            <person name="Mihaltcheva S."/>
            <person name="Morgado L.N."/>
            <person name="Niskanen T."/>
            <person name="Noordeloos M.E."/>
            <person name="Ohm R.A."/>
            <person name="Ortiz-Santana B."/>
            <person name="Ovrebo C."/>
            <person name="Racz N."/>
            <person name="Riley R."/>
            <person name="Savchenko A."/>
            <person name="Shiryaev A."/>
            <person name="Soop K."/>
            <person name="Spirin V."/>
            <person name="Szebenyi C."/>
            <person name="Tomsovsky M."/>
            <person name="Tulloss R.E."/>
            <person name="Uehling J."/>
            <person name="Grigoriev I.V."/>
            <person name="Vagvolgyi C."/>
            <person name="Papp T."/>
            <person name="Martin F.M."/>
            <person name="Miettinen O."/>
            <person name="Hibbett D.S."/>
            <person name="Nagy L.G."/>
        </authorList>
    </citation>
    <scope>NUCLEOTIDE SEQUENCE [LARGE SCALE GENOMIC DNA]</scope>
    <source>
        <strain evidence="5 6">OMC1185</strain>
    </source>
</reference>
<dbReference type="STRING" id="5364.A0A5C3NGQ1"/>
<sequence>MPPNSSEDSQPNEVRLAGKGAGVPLIRSTNVCSRGRGQGRGRGWGRPSNTHKSFRRHSSLVYGGHPVQGLTGESSRIVNDSPGCAYISQRPAVPAADHSRPRKRRKIEVEYDVQHWTGPQASVCSSSSMSHGTKTDKASKEYVNFLVHLPYSCRKGAPNCNKFRQDWINKNKKILQKQHGLRFIQYLVRDDSISFTFLKYPSEHPGACTVDIGTEVQLESQGPESHGTPSEDAREGTAYSAAVDVEDAGPSGELPLSEHMSPTLEPVSSPDIVLIDLTRDTDDLEEGAIEDRHPDDINLGTQEGARYHGCGIATATLLLSTSKWTSKKLRIHRLPDSASSCIAPSSDAPLSHARQFQRSLVLPDTSGSRASLASAPNYLADPYTRGREREGIRFFLPKHQRDKPRRLMFPLCTSTRQEVFYAVTMHGFLYAMETFHSTAPICLRASESPCQEFVDDACLLNIAGCRLIMLAHAREKKQISLFDTSQGKAHNAVTIDKPSRLDTKTGSGASAVCPLHQPGAFAIGGYDHSIHLWFLRDATSLTYAKPSLVSINQTSMIQSLLAIHDTSHKLISASADRSVHLWDMSSERVVRSLKLSNSVYHVHELENPFCNLLEVGHREQQFEIQDHRLVPEKPVQRFGYPSTHTNGRYIKGATARFRSLDLLHKV</sequence>
<dbReference type="PROSITE" id="PS00678">
    <property type="entry name" value="WD_REPEATS_1"/>
    <property type="match status" value="1"/>
</dbReference>
<dbReference type="SUPFAM" id="SSF50978">
    <property type="entry name" value="WD40 repeat-like"/>
    <property type="match status" value="1"/>
</dbReference>
<evidence type="ECO:0000313" key="6">
    <source>
        <dbReference type="Proteomes" id="UP000305948"/>
    </source>
</evidence>
<keyword evidence="6" id="KW-1185">Reference proteome</keyword>
<evidence type="ECO:0000313" key="5">
    <source>
        <dbReference type="EMBL" id="TFK56107.1"/>
    </source>
</evidence>
<evidence type="ECO:0000256" key="2">
    <source>
        <dbReference type="ARBA" id="ARBA00022737"/>
    </source>
</evidence>
<dbReference type="InterPro" id="IPR015943">
    <property type="entry name" value="WD40/YVTN_repeat-like_dom_sf"/>
</dbReference>
<dbReference type="OrthoDB" id="1897642at2759"/>
<dbReference type="AlphaFoldDB" id="A0A5C3NGQ1"/>
<evidence type="ECO:0000256" key="4">
    <source>
        <dbReference type="SAM" id="MobiDB-lite"/>
    </source>
</evidence>
<feature type="region of interest" description="Disordered" evidence="4">
    <location>
        <begin position="218"/>
        <end position="239"/>
    </location>
</feature>
<accession>A0A5C3NGQ1</accession>
<protein>
    <submittedName>
        <fullName evidence="5">Uncharacterized protein</fullName>
    </submittedName>
</protein>
<dbReference type="InterPro" id="IPR036322">
    <property type="entry name" value="WD40_repeat_dom_sf"/>
</dbReference>
<keyword evidence="1 3" id="KW-0853">WD repeat</keyword>
<dbReference type="PROSITE" id="PS50082">
    <property type="entry name" value="WD_REPEATS_2"/>
    <property type="match status" value="1"/>
</dbReference>
<evidence type="ECO:0000256" key="3">
    <source>
        <dbReference type="PROSITE-ProRule" id="PRU00221"/>
    </source>
</evidence>
<evidence type="ECO:0000256" key="1">
    <source>
        <dbReference type="ARBA" id="ARBA00022574"/>
    </source>
</evidence>
<proteinExistence type="predicted"/>
<feature type="repeat" description="WD" evidence="3">
    <location>
        <begin position="561"/>
        <end position="592"/>
    </location>
</feature>
<dbReference type="InterPro" id="IPR019775">
    <property type="entry name" value="WD40_repeat_CS"/>
</dbReference>
<gene>
    <name evidence="5" type="ORF">OE88DRAFT_1652714</name>
</gene>
<dbReference type="Gene3D" id="2.130.10.10">
    <property type="entry name" value="YVTN repeat-like/Quinoprotein amine dehydrogenase"/>
    <property type="match status" value="1"/>
</dbReference>
<organism evidence="5 6">
    <name type="scientific">Heliocybe sulcata</name>
    <dbReference type="NCBI Taxonomy" id="5364"/>
    <lineage>
        <taxon>Eukaryota</taxon>
        <taxon>Fungi</taxon>
        <taxon>Dikarya</taxon>
        <taxon>Basidiomycota</taxon>
        <taxon>Agaricomycotina</taxon>
        <taxon>Agaricomycetes</taxon>
        <taxon>Gloeophyllales</taxon>
        <taxon>Gloeophyllaceae</taxon>
        <taxon>Heliocybe</taxon>
    </lineage>
</organism>
<feature type="compositionally biased region" description="Polar residues" evidence="4">
    <location>
        <begin position="1"/>
        <end position="12"/>
    </location>
</feature>
<dbReference type="InterPro" id="IPR001680">
    <property type="entry name" value="WD40_rpt"/>
</dbReference>
<name>A0A5C3NGQ1_9AGAM</name>
<feature type="region of interest" description="Disordered" evidence="4">
    <location>
        <begin position="1"/>
        <end position="57"/>
    </location>
</feature>